<feature type="domain" description="DUSP" evidence="10">
    <location>
        <begin position="39"/>
        <end position="141"/>
    </location>
</feature>
<sequence>MRLEMDHSEEWEPSVQIGRDAEEEGTHLSENELNHLNEVEVDLRRQEIQSLLSTTRGQEGDDWYLIPSVYLDKFFNVEVGTFKELCHVLGPIDCKSIVDSNGRLYEEDVEPVGTFNVPPLVFHKFREWFGVLGTPIVRSLISNTESGAMEVERYPAMFHVHQLSSKKSHHHSHNHYGHHSQSHSQSHYNNHQSKSLPLVTVSRTKTMAQLVSAIEQKLDKKGIRLWFIDGGGEWPQIISPSTFVFDVEYKRLVTPNHLSQTLRVNGIVHEVYHLVVEQYDKSLAAFPLDNYVASMIKDASTFNQILAMGGVTGLQNLGNTCYMNSALQCLLHVPEINSYFLFNLYKQELNNDNPLGYKGAVANSFGNLLKQMFDIGCGSKPPQSIAPRDFKSTIGRYSSMFYGYLQQDSQEFLSWLLDALHEDLNRIHVKPYNDKPELKDDEIDDPLAIVRLANICWDLHKLRNDSIIVDLFTGMYKSTLVCPDCSKTSITFDPFNDLTLPLPVQKKWYHTFTIVDLTEFGSKFINKILVFEVELDYSSNYEMLVSYLSNSLNIPKEYLFLYELFRNSFYTDFQADNIKNKFVPIGDLIKKEDEVVVYIIPHDPESDTIVPVLNFVPDEDLSYRRDINFGLPLFIVLNKKNNADTKSFGIIRRKLETAIKVLTNVNFEDEYRSLQLTHKKWYKKSDFPSLIESSDDQEMYSDPVDDEEEYDSDVSLANPYISGNFGFEVKRYAEDIDYKPKYRLGQEYSSRLTAAPADKLQLGLSYVPLQQINNISEAVNLIDLLPKKKKEYYYYAEIDQHIEEATAAADSDDSNKGPSSSSDLTEDGFIIVGKSGQSEEKLPVLLEDDTSDHQPPSPSSIQPPLDSESVSVSNINSPQKEMGDCSEEAVVVNKTTPLIVKGTTLICCWNPACYDKLFGDSDKQAWAKPVRIPNPSITNTKHKKEVKTISLYDCLEQFSRPEVLGEHDLWYCPNCKDHKQATKTIQLWSTGDILTIHLKRFHSARAFSDKIDALVDFPIEGLDMGKFISKPHNMDKSNEIYDLIAVDNHYGGLGGGHYTACVKNFRDNKWHYFNDSHVSEMPNPLEVVNSRAYLLFYKRRVPDNILGGDDLQSKLNAGYEALKAQFDTRQARILAIHQQLEQYEEQEAEEEDNHESPAHVQVNLEDETQTNLYDDDDIYESNRKEDLKKTRSNSINIINNDNNKVRKMRLISKEDSMKLVSVNNDELGDDAESGSE</sequence>
<dbReference type="PROSITE" id="PS50235">
    <property type="entry name" value="USP_3"/>
    <property type="match status" value="1"/>
</dbReference>
<feature type="region of interest" description="Disordered" evidence="8">
    <location>
        <begin position="1143"/>
        <end position="1178"/>
    </location>
</feature>
<dbReference type="RefSeq" id="XP_043051788.1">
    <property type="nucleotide sequence ID" value="XM_043191111.1"/>
</dbReference>
<dbReference type="PANTHER" id="PTHR21646:SF24">
    <property type="entry name" value="UBIQUITIN CARBOXYL-TERMINAL HYDROLASE"/>
    <property type="match status" value="1"/>
</dbReference>
<evidence type="ECO:0000256" key="2">
    <source>
        <dbReference type="ARBA" id="ARBA00009085"/>
    </source>
</evidence>
<dbReference type="InterPro" id="IPR035927">
    <property type="entry name" value="DUSP-like_sf"/>
</dbReference>
<evidence type="ECO:0000256" key="8">
    <source>
        <dbReference type="SAM" id="MobiDB-lite"/>
    </source>
</evidence>
<dbReference type="PROSITE" id="PS51283">
    <property type="entry name" value="DUSP"/>
    <property type="match status" value="1"/>
</dbReference>
<dbReference type="InterPro" id="IPR028889">
    <property type="entry name" value="USP"/>
</dbReference>
<accession>A0A9P7VDM4</accession>
<keyword evidence="5" id="KW-0833">Ubl conjugation pathway</keyword>
<dbReference type="PANTHER" id="PTHR21646">
    <property type="entry name" value="UBIQUITIN CARBOXYL-TERMINAL HYDROLASE"/>
    <property type="match status" value="1"/>
</dbReference>
<evidence type="ECO:0000259" key="9">
    <source>
        <dbReference type="PROSITE" id="PS50235"/>
    </source>
</evidence>
<keyword evidence="6" id="KW-0378">Hydrolase</keyword>
<comment type="caution">
    <text evidence="11">The sequence shown here is derived from an EMBL/GenBank/DDBJ whole genome shotgun (WGS) entry which is preliminary data.</text>
</comment>
<dbReference type="SUPFAM" id="SSF143791">
    <property type="entry name" value="DUSP-like"/>
    <property type="match status" value="1"/>
</dbReference>
<dbReference type="Pfam" id="PF00443">
    <property type="entry name" value="UCH"/>
    <property type="match status" value="1"/>
</dbReference>
<evidence type="ECO:0000256" key="5">
    <source>
        <dbReference type="ARBA" id="ARBA00022786"/>
    </source>
</evidence>
<feature type="region of interest" description="Disordered" evidence="8">
    <location>
        <begin position="848"/>
        <end position="883"/>
    </location>
</feature>
<dbReference type="OrthoDB" id="292964at2759"/>
<dbReference type="InterPro" id="IPR050185">
    <property type="entry name" value="Ub_carboxyl-term_hydrolase"/>
</dbReference>
<gene>
    <name evidence="11" type="primary">UBP12</name>
    <name evidence="11" type="ORF">KQ657_000256</name>
</gene>
<protein>
    <recommendedName>
        <fullName evidence="3">ubiquitinyl hydrolase 1</fullName>
        <ecNumber evidence="3">3.4.19.12</ecNumber>
    </recommendedName>
</protein>
<feature type="compositionally biased region" description="Basic residues" evidence="8">
    <location>
        <begin position="168"/>
        <end position="181"/>
    </location>
</feature>
<organism evidence="11 12">
    <name type="scientific">Scheffersomyces spartinae</name>
    <dbReference type="NCBI Taxonomy" id="45513"/>
    <lineage>
        <taxon>Eukaryota</taxon>
        <taxon>Fungi</taxon>
        <taxon>Dikarya</taxon>
        <taxon>Ascomycota</taxon>
        <taxon>Saccharomycotina</taxon>
        <taxon>Pichiomycetes</taxon>
        <taxon>Debaryomycetaceae</taxon>
        <taxon>Scheffersomyces</taxon>
    </lineage>
</organism>
<reference evidence="11" key="1">
    <citation type="submission" date="2021-03" db="EMBL/GenBank/DDBJ databases">
        <authorList>
            <person name="Palmer J.M."/>
        </authorList>
    </citation>
    <scope>NUCLEOTIDE SEQUENCE</scope>
    <source>
        <strain evidence="11">ARV_011</strain>
    </source>
</reference>
<evidence type="ECO:0000256" key="7">
    <source>
        <dbReference type="ARBA" id="ARBA00022807"/>
    </source>
</evidence>
<evidence type="ECO:0000256" key="6">
    <source>
        <dbReference type="ARBA" id="ARBA00022801"/>
    </source>
</evidence>
<dbReference type="EC" id="3.4.19.12" evidence="3"/>
<name>A0A9P7VDM4_9ASCO</name>
<dbReference type="AlphaFoldDB" id="A0A9P7VDM4"/>
<keyword evidence="4" id="KW-0645">Protease</keyword>
<dbReference type="SUPFAM" id="SSF54001">
    <property type="entry name" value="Cysteine proteinases"/>
    <property type="match status" value="1"/>
</dbReference>
<feature type="domain" description="USP" evidence="9">
    <location>
        <begin position="312"/>
        <end position="1100"/>
    </location>
</feature>
<feature type="compositionally biased region" description="Polar residues" evidence="8">
    <location>
        <begin position="868"/>
        <end position="879"/>
    </location>
</feature>
<evidence type="ECO:0000313" key="11">
    <source>
        <dbReference type="EMBL" id="KAG7196243.1"/>
    </source>
</evidence>
<feature type="region of interest" description="Disordered" evidence="8">
    <location>
        <begin position="807"/>
        <end position="826"/>
    </location>
</feature>
<evidence type="ECO:0000256" key="3">
    <source>
        <dbReference type="ARBA" id="ARBA00012759"/>
    </source>
</evidence>
<dbReference type="InterPro" id="IPR018200">
    <property type="entry name" value="USP_CS"/>
</dbReference>
<feature type="region of interest" description="Disordered" evidence="8">
    <location>
        <begin position="168"/>
        <end position="190"/>
    </location>
</feature>
<evidence type="ECO:0000313" key="12">
    <source>
        <dbReference type="Proteomes" id="UP000790833"/>
    </source>
</evidence>
<dbReference type="PROSITE" id="PS00973">
    <property type="entry name" value="USP_2"/>
    <property type="match status" value="1"/>
</dbReference>
<dbReference type="EMBL" id="JAHMUF010000001">
    <property type="protein sequence ID" value="KAG7196243.1"/>
    <property type="molecule type" value="Genomic_DNA"/>
</dbReference>
<evidence type="ECO:0000256" key="4">
    <source>
        <dbReference type="ARBA" id="ARBA00022670"/>
    </source>
</evidence>
<dbReference type="GO" id="GO:0006508">
    <property type="term" value="P:proteolysis"/>
    <property type="evidence" value="ECO:0007669"/>
    <property type="project" value="UniProtKB-KW"/>
</dbReference>
<dbReference type="GO" id="GO:0016579">
    <property type="term" value="P:protein deubiquitination"/>
    <property type="evidence" value="ECO:0007669"/>
    <property type="project" value="InterPro"/>
</dbReference>
<dbReference type="GO" id="GO:0004843">
    <property type="term" value="F:cysteine-type deubiquitinase activity"/>
    <property type="evidence" value="ECO:0007669"/>
    <property type="project" value="UniProtKB-EC"/>
</dbReference>
<dbReference type="InterPro" id="IPR006615">
    <property type="entry name" value="Pept_C19_DUSP"/>
</dbReference>
<dbReference type="InterPro" id="IPR001394">
    <property type="entry name" value="Peptidase_C19_UCH"/>
</dbReference>
<evidence type="ECO:0000259" key="10">
    <source>
        <dbReference type="PROSITE" id="PS51283"/>
    </source>
</evidence>
<keyword evidence="7" id="KW-0788">Thiol protease</keyword>
<comment type="catalytic activity">
    <reaction evidence="1">
        <text>Thiol-dependent hydrolysis of ester, thioester, amide, peptide and isopeptide bonds formed by the C-terminal Gly of ubiquitin (a 76-residue protein attached to proteins as an intracellular targeting signal).</text>
        <dbReference type="EC" id="3.4.19.12"/>
    </reaction>
</comment>
<comment type="similarity">
    <text evidence="2">Belongs to the peptidase C19 family.</text>
</comment>
<dbReference type="GeneID" id="66113630"/>
<feature type="compositionally biased region" description="Acidic residues" evidence="8">
    <location>
        <begin position="1143"/>
        <end position="1153"/>
    </location>
</feature>
<evidence type="ECO:0000256" key="1">
    <source>
        <dbReference type="ARBA" id="ARBA00000707"/>
    </source>
</evidence>
<dbReference type="Pfam" id="PF06337">
    <property type="entry name" value="DUSP"/>
    <property type="match status" value="1"/>
</dbReference>
<feature type="compositionally biased region" description="Acidic residues" evidence="8">
    <location>
        <begin position="1164"/>
        <end position="1178"/>
    </location>
</feature>
<keyword evidence="12" id="KW-1185">Reference proteome</keyword>
<dbReference type="PROSITE" id="PS00972">
    <property type="entry name" value="USP_1"/>
    <property type="match status" value="1"/>
</dbReference>
<proteinExistence type="inferred from homology"/>
<dbReference type="InterPro" id="IPR038765">
    <property type="entry name" value="Papain-like_cys_pep_sf"/>
</dbReference>
<dbReference type="Gene3D" id="3.90.70.10">
    <property type="entry name" value="Cysteine proteinases"/>
    <property type="match status" value="2"/>
</dbReference>
<dbReference type="Proteomes" id="UP000790833">
    <property type="component" value="Unassembled WGS sequence"/>
</dbReference>
<dbReference type="Gene3D" id="3.30.2230.10">
    <property type="entry name" value="DUSP-like"/>
    <property type="match status" value="1"/>
</dbReference>